<sequence length="691" mass="76127">MNTGGLQFDQTEISTGSRLPDEYLNEDEIIGYVEPWVVSPDEDIAVKVSSTVPTFTWSLTLVSTLDVEAATGFALVIALSGDIDAYIGDGEVVRRYETRIQLRRWRWAELSLEITRVAVKMRVNHRTRLTEKAPQSEIFEIALSLGSVIGGNKPLTFAAGFFSDYGVASNVPTSSLNGRLDSPHLQISFDGERFETWAHYNFALDLSSDMILDISGSERHGVLVNAPTRGVKGHDWDGSEPDWTKAKYGYGAIHFHEDDLDDAAWATDFTVRIPEDAVSGAYAVVVRGVERDVVDDITFFVRPPEKRGMARARAAIVLSTFTYLAYANEHMYDEDRASHMELAGGVKIRKDHHWRRMARRADLGLALYDVHRDGSGTVFTSSKRPILNIRPGYVNWAFHRPREFSADQLMLGFLERTLGRGGYDVLTDHDLHIKGADSLMDYDVVVTGCHPEYPSLQTLNVYAAFARDGGHIMYLGGNGFYWTSVTDPSRPHRMEVRRGDQGCRSFGMPAGERVHSLSGEQGGLWRGRGRNPQTLFGIGSCACGSGPGVPYRALQAAATSPKFQWIWEGLRNSESEPLPLIGTDGFGGGASGDEIDRLDYELGSPENTVLLATSTGHDDSFGVFNEEIMFPMVDTLGTTCDKVRSDMTYYETNGGGAVFSVGSINWSSSGEAGEGRELVMRPSSLTSSTSH</sequence>
<dbReference type="Pfam" id="PF20254">
    <property type="entry name" value="DMFA2_C"/>
    <property type="match status" value="1"/>
</dbReference>
<dbReference type="Proteomes" id="UP001174694">
    <property type="component" value="Unassembled WGS sequence"/>
</dbReference>
<dbReference type="EMBL" id="JANBVO010000008">
    <property type="protein sequence ID" value="KAJ9150237.1"/>
    <property type="molecule type" value="Genomic_DNA"/>
</dbReference>
<accession>A0AA38RK93</accession>
<reference evidence="2" key="1">
    <citation type="submission" date="2022-07" db="EMBL/GenBank/DDBJ databases">
        <title>Fungi with potential for degradation of polypropylene.</title>
        <authorList>
            <person name="Gostincar C."/>
        </authorList>
    </citation>
    <scope>NUCLEOTIDE SEQUENCE</scope>
    <source>
        <strain evidence="2">EXF-13308</strain>
    </source>
</reference>
<evidence type="ECO:0000313" key="3">
    <source>
        <dbReference type="Proteomes" id="UP001174694"/>
    </source>
</evidence>
<comment type="caution">
    <text evidence="2">The sequence shown here is derived from an EMBL/GenBank/DDBJ whole genome shotgun (WGS) entry which is preliminary data.</text>
</comment>
<dbReference type="AlphaFoldDB" id="A0AA38RK93"/>
<dbReference type="InterPro" id="IPR046540">
    <property type="entry name" value="DMFA2_C"/>
</dbReference>
<organism evidence="2 3">
    <name type="scientific">Pleurostoma richardsiae</name>
    <dbReference type="NCBI Taxonomy" id="41990"/>
    <lineage>
        <taxon>Eukaryota</taxon>
        <taxon>Fungi</taxon>
        <taxon>Dikarya</taxon>
        <taxon>Ascomycota</taxon>
        <taxon>Pezizomycotina</taxon>
        <taxon>Sordariomycetes</taxon>
        <taxon>Sordariomycetidae</taxon>
        <taxon>Calosphaeriales</taxon>
        <taxon>Pleurostomataceae</taxon>
        <taxon>Pleurostoma</taxon>
    </lineage>
</organism>
<evidence type="ECO:0000259" key="1">
    <source>
        <dbReference type="Pfam" id="PF20254"/>
    </source>
</evidence>
<evidence type="ECO:0000313" key="2">
    <source>
        <dbReference type="EMBL" id="KAJ9150237.1"/>
    </source>
</evidence>
<gene>
    <name evidence="2" type="ORF">NKR23_g3630</name>
</gene>
<protein>
    <submittedName>
        <fullName evidence="2">Large subunit of-dimethylformamidase protein</fullName>
    </submittedName>
</protein>
<name>A0AA38RK93_9PEZI</name>
<feature type="domain" description="N,N-dimethylformamidase beta subunit-like C-terminal" evidence="1">
    <location>
        <begin position="228"/>
        <end position="668"/>
    </location>
</feature>
<proteinExistence type="predicted"/>
<keyword evidence="3" id="KW-1185">Reference proteome</keyword>